<feature type="non-terminal residue" evidence="18">
    <location>
        <position position="1"/>
    </location>
</feature>
<dbReference type="EC" id="3.1.3.5" evidence="4"/>
<sequence length="267" mass="29095">RCSYSSCLQCLNPARLLHSSQSPSTNFVAVADGQLHSLGEALQNPGLNSVTVIITIFVLDPAVKAEVTSMKDQLQNYSSKVIGKTIVYLNGTTHACRFHECNLGNLICDAVVYNNLRHPDDIEWNHVSMCIVNGGGIRSPIDEQANNGIITLEELTAVLPFGGTFDLLQINGSTLRQAFEHSVHRHGQGTGELLQVSGIKVVYDLSQKPGKRVVSLNVLCTECRVPTYVPLEMEKTYKVLLPSFLAAGGDGYYMLKGDSSNHNSGKY</sequence>
<dbReference type="FunFam" id="3.90.780.10:FF:000001">
    <property type="entry name" value="NT5E isoform 3"/>
    <property type="match status" value="1"/>
</dbReference>
<evidence type="ECO:0000313" key="19">
    <source>
        <dbReference type="RefSeq" id="XP_026548672.1"/>
    </source>
</evidence>
<evidence type="ECO:0000256" key="11">
    <source>
        <dbReference type="ARBA" id="ARBA00023157"/>
    </source>
</evidence>
<dbReference type="AlphaFoldDB" id="A0A6J1W0D3"/>
<keyword evidence="7" id="KW-0547">Nucleotide-binding</keyword>
<keyword evidence="5" id="KW-0336">GPI-anchor</keyword>
<dbReference type="InterPro" id="IPR036907">
    <property type="entry name" value="5'-Nucleotdase_C_sf"/>
</dbReference>
<keyword evidence="17" id="KW-1185">Reference proteome</keyword>
<evidence type="ECO:0000256" key="10">
    <source>
        <dbReference type="ARBA" id="ARBA00023136"/>
    </source>
</evidence>
<dbReference type="GO" id="GO:0046872">
    <property type="term" value="F:metal ion binding"/>
    <property type="evidence" value="ECO:0007669"/>
    <property type="project" value="UniProtKB-KW"/>
</dbReference>
<evidence type="ECO:0000313" key="18">
    <source>
        <dbReference type="RefSeq" id="XP_026548670.1"/>
    </source>
</evidence>
<dbReference type="InterPro" id="IPR008334">
    <property type="entry name" value="5'-Nucleotdase_C"/>
</dbReference>
<dbReference type="GO" id="GO:0008253">
    <property type="term" value="F:5'-nucleotidase activity"/>
    <property type="evidence" value="ECO:0007669"/>
    <property type="project" value="UniProtKB-EC"/>
</dbReference>
<evidence type="ECO:0000256" key="6">
    <source>
        <dbReference type="ARBA" id="ARBA00022723"/>
    </source>
</evidence>
<comment type="catalytic activity">
    <reaction evidence="1">
        <text>a ribonucleoside 5'-phosphate + H2O = a ribonucleoside + phosphate</text>
        <dbReference type="Rhea" id="RHEA:12484"/>
        <dbReference type="ChEBI" id="CHEBI:15377"/>
        <dbReference type="ChEBI" id="CHEBI:18254"/>
        <dbReference type="ChEBI" id="CHEBI:43474"/>
        <dbReference type="ChEBI" id="CHEBI:58043"/>
        <dbReference type="EC" id="3.1.3.5"/>
    </reaction>
</comment>
<dbReference type="RefSeq" id="XP_026548670.1">
    <property type="nucleotide sequence ID" value="XM_026692885.1"/>
</dbReference>
<dbReference type="GO" id="GO:0000166">
    <property type="term" value="F:nucleotide binding"/>
    <property type="evidence" value="ECO:0007669"/>
    <property type="project" value="UniProtKB-KW"/>
</dbReference>
<evidence type="ECO:0000256" key="5">
    <source>
        <dbReference type="ARBA" id="ARBA00022622"/>
    </source>
</evidence>
<dbReference type="PANTHER" id="PTHR11575:SF24">
    <property type="entry name" value="5'-NUCLEOTIDASE"/>
    <property type="match status" value="1"/>
</dbReference>
<comment type="subcellular location">
    <subcellularLocation>
        <location evidence="2">Membrane</location>
        <topology evidence="2">Lipid-anchor</topology>
        <topology evidence="2">GPI-anchor</topology>
    </subcellularLocation>
</comment>
<dbReference type="KEGG" id="nss:113430448"/>
<gene>
    <name evidence="18" type="primary">LOC113430446</name>
    <name evidence="19" type="synonym">LOC113430448</name>
</gene>
<evidence type="ECO:0000259" key="16">
    <source>
        <dbReference type="Pfam" id="PF02872"/>
    </source>
</evidence>
<dbReference type="PANTHER" id="PTHR11575">
    <property type="entry name" value="5'-NUCLEOTIDASE-RELATED"/>
    <property type="match status" value="1"/>
</dbReference>
<evidence type="ECO:0000256" key="13">
    <source>
        <dbReference type="ARBA" id="ARBA00023288"/>
    </source>
</evidence>
<evidence type="ECO:0000256" key="9">
    <source>
        <dbReference type="ARBA" id="ARBA00022833"/>
    </source>
</evidence>
<evidence type="ECO:0000313" key="17">
    <source>
        <dbReference type="Proteomes" id="UP000504612"/>
    </source>
</evidence>
<dbReference type="PRINTS" id="PR01607">
    <property type="entry name" value="APYRASEFAMLY"/>
</dbReference>
<dbReference type="KEGG" id="nss:113430446"/>
<keyword evidence="12" id="KW-0325">Glycoprotein</keyword>
<name>A0A6J1W0D3_9SAUR</name>
<dbReference type="Pfam" id="PF02872">
    <property type="entry name" value="5_nucleotid_C"/>
    <property type="match status" value="1"/>
</dbReference>
<reference evidence="18 19" key="1">
    <citation type="submission" date="2025-04" db="UniProtKB">
        <authorList>
            <consortium name="RefSeq"/>
        </authorList>
    </citation>
    <scope>IDENTIFICATION</scope>
</reference>
<dbReference type="GO" id="GO:0006196">
    <property type="term" value="P:AMP catabolic process"/>
    <property type="evidence" value="ECO:0007669"/>
    <property type="project" value="TreeGrafter"/>
</dbReference>
<evidence type="ECO:0000256" key="14">
    <source>
        <dbReference type="ARBA" id="ARBA00029793"/>
    </source>
</evidence>
<organism evidence="17 18">
    <name type="scientific">Notechis scutatus</name>
    <name type="common">mainland tiger snake</name>
    <dbReference type="NCBI Taxonomy" id="8663"/>
    <lineage>
        <taxon>Eukaryota</taxon>
        <taxon>Metazoa</taxon>
        <taxon>Chordata</taxon>
        <taxon>Craniata</taxon>
        <taxon>Vertebrata</taxon>
        <taxon>Euteleostomi</taxon>
        <taxon>Lepidosauria</taxon>
        <taxon>Squamata</taxon>
        <taxon>Bifurcata</taxon>
        <taxon>Unidentata</taxon>
        <taxon>Episquamata</taxon>
        <taxon>Toxicofera</taxon>
        <taxon>Serpentes</taxon>
        <taxon>Colubroidea</taxon>
        <taxon>Elapidae</taxon>
        <taxon>Hydrophiinae</taxon>
        <taxon>Notechis</taxon>
    </lineage>
</organism>
<evidence type="ECO:0000256" key="7">
    <source>
        <dbReference type="ARBA" id="ARBA00022741"/>
    </source>
</evidence>
<accession>A0A6J1W0D3</accession>
<keyword evidence="8" id="KW-0378">Hydrolase</keyword>
<dbReference type="GO" id="GO:0005886">
    <property type="term" value="C:plasma membrane"/>
    <property type="evidence" value="ECO:0007669"/>
    <property type="project" value="TreeGrafter"/>
</dbReference>
<evidence type="ECO:0000256" key="12">
    <source>
        <dbReference type="ARBA" id="ARBA00023180"/>
    </source>
</evidence>
<comment type="similarity">
    <text evidence="3">Belongs to the 5'-nucleotidase family.</text>
</comment>
<dbReference type="Gene3D" id="3.90.780.10">
    <property type="entry name" value="5'-Nucleotidase, C-terminal domain"/>
    <property type="match status" value="1"/>
</dbReference>
<dbReference type="RefSeq" id="XP_026548672.1">
    <property type="nucleotide sequence ID" value="XM_026692887.1"/>
</dbReference>
<dbReference type="Proteomes" id="UP000504612">
    <property type="component" value="Unplaced"/>
</dbReference>
<protein>
    <recommendedName>
        <fullName evidence="15">Snake venom 5'-nucleotidase</fullName>
        <ecNumber evidence="4">3.1.3.5</ecNumber>
    </recommendedName>
    <alternativeName>
        <fullName evidence="14">Ecto-5'-nucleotidase</fullName>
    </alternativeName>
</protein>
<keyword evidence="13" id="KW-0449">Lipoprotein</keyword>
<dbReference type="SUPFAM" id="SSF55816">
    <property type="entry name" value="5'-nucleotidase (syn. UDP-sugar hydrolase), C-terminal domain"/>
    <property type="match status" value="1"/>
</dbReference>
<evidence type="ECO:0000256" key="1">
    <source>
        <dbReference type="ARBA" id="ARBA00000815"/>
    </source>
</evidence>
<keyword evidence="11" id="KW-1015">Disulfide bond</keyword>
<evidence type="ECO:0000256" key="3">
    <source>
        <dbReference type="ARBA" id="ARBA00006654"/>
    </source>
</evidence>
<keyword evidence="10" id="KW-0472">Membrane</keyword>
<proteinExistence type="inferred from homology"/>
<dbReference type="InterPro" id="IPR006179">
    <property type="entry name" value="5_nucleotidase/apyrase"/>
</dbReference>
<evidence type="ECO:0000256" key="2">
    <source>
        <dbReference type="ARBA" id="ARBA00004589"/>
    </source>
</evidence>
<evidence type="ECO:0000256" key="15">
    <source>
        <dbReference type="ARBA" id="ARBA00072291"/>
    </source>
</evidence>
<feature type="domain" description="5'-Nucleotidase C-terminal" evidence="16">
    <location>
        <begin position="81"/>
        <end position="256"/>
    </location>
</feature>
<keyword evidence="9" id="KW-0862">Zinc</keyword>
<dbReference type="GeneID" id="113430446"/>
<keyword evidence="6" id="KW-0479">Metal-binding</keyword>
<evidence type="ECO:0000256" key="4">
    <source>
        <dbReference type="ARBA" id="ARBA00012643"/>
    </source>
</evidence>
<evidence type="ECO:0000256" key="8">
    <source>
        <dbReference type="ARBA" id="ARBA00022801"/>
    </source>
</evidence>
<dbReference type="GO" id="GO:0098552">
    <property type="term" value="C:side of membrane"/>
    <property type="evidence" value="ECO:0007669"/>
    <property type="project" value="UniProtKB-KW"/>
</dbReference>